<keyword evidence="1" id="KW-0732">Signal</keyword>
<organism evidence="2 3">
    <name type="scientific">Psychromarinibacter halotolerans</name>
    <dbReference type="NCBI Taxonomy" id="1775175"/>
    <lineage>
        <taxon>Bacteria</taxon>
        <taxon>Pseudomonadati</taxon>
        <taxon>Pseudomonadota</taxon>
        <taxon>Alphaproteobacteria</taxon>
        <taxon>Rhodobacterales</taxon>
        <taxon>Paracoccaceae</taxon>
        <taxon>Psychromarinibacter</taxon>
    </lineage>
</organism>
<evidence type="ECO:0000256" key="1">
    <source>
        <dbReference type="SAM" id="SignalP"/>
    </source>
</evidence>
<sequence length="99" mass="11074">MSIRVAVAAIFAVSLQATPLAANPLPDIICAPTDQMYNRLTREYLAERRGTGMRAPDQIMEIWEAPSSKEWTLLMTYASGRSCIVAMGQDWYSDDRTES</sequence>
<evidence type="ECO:0000313" key="3">
    <source>
        <dbReference type="Proteomes" id="UP001595632"/>
    </source>
</evidence>
<keyword evidence="3" id="KW-1185">Reference proteome</keyword>
<dbReference type="Proteomes" id="UP001595632">
    <property type="component" value="Unassembled WGS sequence"/>
</dbReference>
<name>A0ABV7GTF1_9RHOB</name>
<dbReference type="EMBL" id="JBHRTB010000010">
    <property type="protein sequence ID" value="MFC3144750.1"/>
    <property type="molecule type" value="Genomic_DNA"/>
</dbReference>
<reference evidence="3" key="1">
    <citation type="journal article" date="2019" name="Int. J. Syst. Evol. Microbiol.">
        <title>The Global Catalogue of Microorganisms (GCM) 10K type strain sequencing project: providing services to taxonomists for standard genome sequencing and annotation.</title>
        <authorList>
            <consortium name="The Broad Institute Genomics Platform"/>
            <consortium name="The Broad Institute Genome Sequencing Center for Infectious Disease"/>
            <person name="Wu L."/>
            <person name="Ma J."/>
        </authorList>
    </citation>
    <scope>NUCLEOTIDE SEQUENCE [LARGE SCALE GENOMIC DNA]</scope>
    <source>
        <strain evidence="3">KCTC 52366</strain>
    </source>
</reference>
<gene>
    <name evidence="2" type="ORF">ACFOGP_18655</name>
</gene>
<comment type="caution">
    <text evidence="2">The sequence shown here is derived from an EMBL/GenBank/DDBJ whole genome shotgun (WGS) entry which is preliminary data.</text>
</comment>
<evidence type="ECO:0000313" key="2">
    <source>
        <dbReference type="EMBL" id="MFC3144750.1"/>
    </source>
</evidence>
<dbReference type="RefSeq" id="WP_275634912.1">
    <property type="nucleotide sequence ID" value="NZ_JARGYD010000013.1"/>
</dbReference>
<accession>A0ABV7GTF1</accession>
<feature type="chain" id="PRO_5046044809" evidence="1">
    <location>
        <begin position="23"/>
        <end position="99"/>
    </location>
</feature>
<proteinExistence type="predicted"/>
<feature type="signal peptide" evidence="1">
    <location>
        <begin position="1"/>
        <end position="22"/>
    </location>
</feature>
<protein>
    <submittedName>
        <fullName evidence="2">Uncharacterized protein</fullName>
    </submittedName>
</protein>